<proteinExistence type="predicted"/>
<evidence type="ECO:0000313" key="3">
    <source>
        <dbReference type="Proteomes" id="UP001152130"/>
    </source>
</evidence>
<comment type="caution">
    <text evidence="2">The sequence shown here is derived from an EMBL/GenBank/DDBJ whole genome shotgun (WGS) entry which is preliminary data.</text>
</comment>
<protein>
    <submittedName>
        <fullName evidence="2">Uncharacterized protein</fullName>
    </submittedName>
</protein>
<organism evidence="2 3">
    <name type="scientific">Fusarium irregulare</name>
    <dbReference type="NCBI Taxonomy" id="2494466"/>
    <lineage>
        <taxon>Eukaryota</taxon>
        <taxon>Fungi</taxon>
        <taxon>Dikarya</taxon>
        <taxon>Ascomycota</taxon>
        <taxon>Pezizomycotina</taxon>
        <taxon>Sordariomycetes</taxon>
        <taxon>Hypocreomycetidae</taxon>
        <taxon>Hypocreales</taxon>
        <taxon>Nectriaceae</taxon>
        <taxon>Fusarium</taxon>
        <taxon>Fusarium incarnatum-equiseti species complex</taxon>
    </lineage>
</organism>
<sequence length="150" mass="16872">MDEMSGLSHAATLKLRFKEAWRLLEAGDSDAAEAMAMELLLEARLSRYHTAGCHIILSTSSDISPEHDIKTLRRYKDIWRRTDLTEVEGNVIFRGFHDAMSLIDKARQDHASSGQQGKEKRDVDDCDGNKPLPDIVEYKPGSGVKDEDQV</sequence>
<dbReference type="OrthoDB" id="4837680at2759"/>
<reference evidence="2" key="1">
    <citation type="submission" date="2022-10" db="EMBL/GenBank/DDBJ databases">
        <title>Fusarium specimens isolated from Avocado Roots.</title>
        <authorList>
            <person name="Stajich J."/>
            <person name="Roper C."/>
            <person name="Heimlech-Rivalta G."/>
        </authorList>
    </citation>
    <scope>NUCLEOTIDE SEQUENCE</scope>
    <source>
        <strain evidence="2">CF00143</strain>
    </source>
</reference>
<dbReference type="AlphaFoldDB" id="A0A9W8UDM9"/>
<accession>A0A9W8UDM9</accession>
<dbReference type="EMBL" id="JAPDHF010000003">
    <property type="protein sequence ID" value="KAJ4020498.1"/>
    <property type="molecule type" value="Genomic_DNA"/>
</dbReference>
<dbReference type="Proteomes" id="UP001152130">
    <property type="component" value="Unassembled WGS sequence"/>
</dbReference>
<evidence type="ECO:0000256" key="1">
    <source>
        <dbReference type="SAM" id="MobiDB-lite"/>
    </source>
</evidence>
<keyword evidence="3" id="KW-1185">Reference proteome</keyword>
<gene>
    <name evidence="2" type="ORF">NW766_001985</name>
</gene>
<evidence type="ECO:0000313" key="2">
    <source>
        <dbReference type="EMBL" id="KAJ4020498.1"/>
    </source>
</evidence>
<feature type="region of interest" description="Disordered" evidence="1">
    <location>
        <begin position="106"/>
        <end position="150"/>
    </location>
</feature>
<name>A0A9W8UDM9_9HYPO</name>